<dbReference type="Proteomes" id="UP001175000">
    <property type="component" value="Unassembled WGS sequence"/>
</dbReference>
<protein>
    <submittedName>
        <fullName evidence="2">Uncharacterized protein</fullName>
    </submittedName>
</protein>
<evidence type="ECO:0000256" key="1">
    <source>
        <dbReference type="SAM" id="MobiDB-lite"/>
    </source>
</evidence>
<dbReference type="PANTHER" id="PTHR39475">
    <property type="entry name" value="CONIDIATION-SPECIFIC PROTEIN 6"/>
    <property type="match status" value="1"/>
</dbReference>
<dbReference type="EMBL" id="JAULSU010000005">
    <property type="protein sequence ID" value="KAK0616954.1"/>
    <property type="molecule type" value="Genomic_DNA"/>
</dbReference>
<evidence type="ECO:0000313" key="3">
    <source>
        <dbReference type="Proteomes" id="UP001175000"/>
    </source>
</evidence>
<accession>A0AA40BX88</accession>
<evidence type="ECO:0000313" key="2">
    <source>
        <dbReference type="EMBL" id="KAK0616954.1"/>
    </source>
</evidence>
<gene>
    <name evidence="2" type="ORF">B0T14DRAFT_568516</name>
</gene>
<proteinExistence type="predicted"/>
<dbReference type="AlphaFoldDB" id="A0AA40BX88"/>
<feature type="region of interest" description="Disordered" evidence="1">
    <location>
        <begin position="68"/>
        <end position="91"/>
    </location>
</feature>
<feature type="compositionally biased region" description="Basic and acidic residues" evidence="1">
    <location>
        <begin position="82"/>
        <end position="91"/>
    </location>
</feature>
<dbReference type="PANTHER" id="PTHR39475:SF1">
    <property type="entry name" value="CONIDIATION-SPECIFIC PROTEIN 6"/>
    <property type="match status" value="1"/>
</dbReference>
<name>A0AA40BX88_9PEZI</name>
<keyword evidence="3" id="KW-1185">Reference proteome</keyword>
<organism evidence="2 3">
    <name type="scientific">Immersiella caudata</name>
    <dbReference type="NCBI Taxonomy" id="314043"/>
    <lineage>
        <taxon>Eukaryota</taxon>
        <taxon>Fungi</taxon>
        <taxon>Dikarya</taxon>
        <taxon>Ascomycota</taxon>
        <taxon>Pezizomycotina</taxon>
        <taxon>Sordariomycetes</taxon>
        <taxon>Sordariomycetidae</taxon>
        <taxon>Sordariales</taxon>
        <taxon>Lasiosphaeriaceae</taxon>
        <taxon>Immersiella</taxon>
    </lineage>
</organism>
<comment type="caution">
    <text evidence="2">The sequence shown here is derived from an EMBL/GenBank/DDBJ whole genome shotgun (WGS) entry which is preliminary data.</text>
</comment>
<sequence length="116" mass="13581">MSTISKYYQHLDDDSQRNIPRSEIVEAARRTGKNLKGYLPKDQINAVNAIEREELHVRQAEAMKKDPTLAAMLNGNTPHWGAKKDKELMMEDEETIRRMEEKKERKKERGALRENM</sequence>
<reference evidence="2" key="1">
    <citation type="submission" date="2023-06" db="EMBL/GenBank/DDBJ databases">
        <title>Genome-scale phylogeny and comparative genomics of the fungal order Sordariales.</title>
        <authorList>
            <consortium name="Lawrence Berkeley National Laboratory"/>
            <person name="Hensen N."/>
            <person name="Bonometti L."/>
            <person name="Westerberg I."/>
            <person name="Brannstrom I.O."/>
            <person name="Guillou S."/>
            <person name="Cros-Aarteil S."/>
            <person name="Calhoun S."/>
            <person name="Haridas S."/>
            <person name="Kuo A."/>
            <person name="Mondo S."/>
            <person name="Pangilinan J."/>
            <person name="Riley R."/>
            <person name="Labutti K."/>
            <person name="Andreopoulos B."/>
            <person name="Lipzen A."/>
            <person name="Chen C."/>
            <person name="Yanf M."/>
            <person name="Daum C."/>
            <person name="Ng V."/>
            <person name="Clum A."/>
            <person name="Steindorff A."/>
            <person name="Ohm R."/>
            <person name="Martin F."/>
            <person name="Silar P."/>
            <person name="Natvig D."/>
            <person name="Lalanne C."/>
            <person name="Gautier V."/>
            <person name="Ament-Velasquez S.L."/>
            <person name="Kruys A."/>
            <person name="Hutchinson M.I."/>
            <person name="Powell A.J."/>
            <person name="Barry K."/>
            <person name="Miller A.N."/>
            <person name="Grigoriev I.V."/>
            <person name="Debuchy R."/>
            <person name="Gladieux P."/>
            <person name="Thoren M.H."/>
            <person name="Johannesson H."/>
        </authorList>
    </citation>
    <scope>NUCLEOTIDE SEQUENCE</scope>
    <source>
        <strain evidence="2">CBS 606.72</strain>
    </source>
</reference>